<evidence type="ECO:0000313" key="2">
    <source>
        <dbReference type="Proteomes" id="UP001629113"/>
    </source>
</evidence>
<evidence type="ECO:0000313" key="1">
    <source>
        <dbReference type="EMBL" id="KAL3421447.1"/>
    </source>
</evidence>
<organism evidence="1 2">
    <name type="scientific">Phlyctema vagabunda</name>
    <dbReference type="NCBI Taxonomy" id="108571"/>
    <lineage>
        <taxon>Eukaryota</taxon>
        <taxon>Fungi</taxon>
        <taxon>Dikarya</taxon>
        <taxon>Ascomycota</taxon>
        <taxon>Pezizomycotina</taxon>
        <taxon>Leotiomycetes</taxon>
        <taxon>Helotiales</taxon>
        <taxon>Dermateaceae</taxon>
        <taxon>Phlyctema</taxon>
    </lineage>
</organism>
<accession>A0ABR4PE85</accession>
<gene>
    <name evidence="1" type="ORF">PVAG01_07892</name>
</gene>
<proteinExistence type="predicted"/>
<sequence>MQFNVIGMRNSKSDIIPFHYTEHMCTSCCPPSSVGAVISYRGRDSGRDAASRTTIWTPLSFAMSHPSPTATEPSAKNAYITEDATMKDQEASVVNHTASLAFHLSYVFYSSFLFLSRFPPPRIS</sequence>
<protein>
    <submittedName>
        <fullName evidence="1">Uncharacterized protein</fullName>
    </submittedName>
</protein>
<dbReference type="Proteomes" id="UP001629113">
    <property type="component" value="Unassembled WGS sequence"/>
</dbReference>
<reference evidence="1 2" key="1">
    <citation type="submission" date="2024-06" db="EMBL/GenBank/DDBJ databases">
        <title>Complete genome of Phlyctema vagabunda strain 19-DSS-EL-015.</title>
        <authorList>
            <person name="Fiorenzani C."/>
        </authorList>
    </citation>
    <scope>NUCLEOTIDE SEQUENCE [LARGE SCALE GENOMIC DNA]</scope>
    <source>
        <strain evidence="1 2">19-DSS-EL-015</strain>
    </source>
</reference>
<comment type="caution">
    <text evidence="1">The sequence shown here is derived from an EMBL/GenBank/DDBJ whole genome shotgun (WGS) entry which is preliminary data.</text>
</comment>
<keyword evidence="2" id="KW-1185">Reference proteome</keyword>
<dbReference type="EMBL" id="JBFCZG010000006">
    <property type="protein sequence ID" value="KAL3421447.1"/>
    <property type="molecule type" value="Genomic_DNA"/>
</dbReference>
<name>A0ABR4PE85_9HELO</name>